<accession>A0A8C5G154</accession>
<dbReference type="PANTHER" id="PTHR31635">
    <property type="entry name" value="REVERSE TRANSCRIPTASE DOMAIN-CONTAINING PROTEIN-RELATED"/>
    <property type="match status" value="1"/>
</dbReference>
<dbReference type="AlphaFoldDB" id="A0A8C5G154"/>
<reference evidence="2" key="1">
    <citation type="submission" date="2025-08" db="UniProtKB">
        <authorList>
            <consortium name="Ensembl"/>
        </authorList>
    </citation>
    <scope>IDENTIFICATION</scope>
</reference>
<evidence type="ECO:0000313" key="2">
    <source>
        <dbReference type="Ensembl" id="ENSGWIP00000007088.1"/>
    </source>
</evidence>
<proteinExistence type="predicted"/>
<dbReference type="Ensembl" id="ENSGWIT00000007844.1">
    <property type="protein sequence ID" value="ENSGWIP00000007088.1"/>
    <property type="gene ID" value="ENSGWIG00000004142.1"/>
</dbReference>
<sequence>SQKSFIQWVYTLYTKSKASVTTNKITFPKLQTPLSPLLFAIFVEPLAADVRQNSVIKGIHSSISEHKINLYADDILLYLDESQSSLEEVFNLINSFSKLSGYSINWSKSISSNLNELIKLNLDPIASVKINYLFSMIPLKPPTQRFKRLDSAITKFYARNKKPKISLSTLQKNINEGGLEAPNFMHYYLANQILYLTEWLKPKDYYNTWLEIEQLDYKHIKLSDLLFITTTLKCHNCFNNPLIASTLTAWWKTLDIMNIQLKTSMLSPIWHNPHFRNRKNRPI</sequence>
<dbReference type="InterPro" id="IPR000477">
    <property type="entry name" value="RT_dom"/>
</dbReference>
<dbReference type="Pfam" id="PF00078">
    <property type="entry name" value="RVT_1"/>
    <property type="match status" value="1"/>
</dbReference>
<evidence type="ECO:0000313" key="3">
    <source>
        <dbReference type="Proteomes" id="UP000694680"/>
    </source>
</evidence>
<reference evidence="2" key="2">
    <citation type="submission" date="2025-09" db="UniProtKB">
        <authorList>
            <consortium name="Ensembl"/>
        </authorList>
    </citation>
    <scope>IDENTIFICATION</scope>
</reference>
<name>A0A8C5G154_GOUWI</name>
<feature type="domain" description="Reverse transcriptase" evidence="1">
    <location>
        <begin position="33"/>
        <end position="109"/>
    </location>
</feature>
<organism evidence="2 3">
    <name type="scientific">Gouania willdenowi</name>
    <name type="common">Blunt-snouted clingfish</name>
    <name type="synonym">Lepadogaster willdenowi</name>
    <dbReference type="NCBI Taxonomy" id="441366"/>
    <lineage>
        <taxon>Eukaryota</taxon>
        <taxon>Metazoa</taxon>
        <taxon>Chordata</taxon>
        <taxon>Craniata</taxon>
        <taxon>Vertebrata</taxon>
        <taxon>Euteleostomi</taxon>
        <taxon>Actinopterygii</taxon>
        <taxon>Neopterygii</taxon>
        <taxon>Teleostei</taxon>
        <taxon>Neoteleostei</taxon>
        <taxon>Acanthomorphata</taxon>
        <taxon>Ovalentaria</taxon>
        <taxon>Blenniimorphae</taxon>
        <taxon>Blenniiformes</taxon>
        <taxon>Gobiesocoidei</taxon>
        <taxon>Gobiesocidae</taxon>
        <taxon>Gobiesocinae</taxon>
        <taxon>Gouania</taxon>
    </lineage>
</organism>
<protein>
    <recommendedName>
        <fullName evidence="1">Reverse transcriptase domain-containing protein</fullName>
    </recommendedName>
</protein>
<dbReference type="Proteomes" id="UP000694680">
    <property type="component" value="Unassembled WGS sequence"/>
</dbReference>
<evidence type="ECO:0000259" key="1">
    <source>
        <dbReference type="Pfam" id="PF00078"/>
    </source>
</evidence>
<keyword evidence="3" id="KW-1185">Reference proteome</keyword>
<dbReference type="PANTHER" id="PTHR31635:SF196">
    <property type="entry name" value="REVERSE TRANSCRIPTASE DOMAIN-CONTAINING PROTEIN-RELATED"/>
    <property type="match status" value="1"/>
</dbReference>